<dbReference type="InterPro" id="IPR044699">
    <property type="entry name" value="MAKR6"/>
</dbReference>
<protein>
    <recommendedName>
        <fullName evidence="3">Membrane-associated kinase regulator 6</fullName>
    </recommendedName>
</protein>
<comment type="caution">
    <text evidence="1">The sequence shown here is derived from an EMBL/GenBank/DDBJ whole genome shotgun (WGS) entry which is preliminary data.</text>
</comment>
<proteinExistence type="predicted"/>
<organism evidence="1 2">
    <name type="scientific">Hibiscus sabdariffa</name>
    <name type="common">roselle</name>
    <dbReference type="NCBI Taxonomy" id="183260"/>
    <lineage>
        <taxon>Eukaryota</taxon>
        <taxon>Viridiplantae</taxon>
        <taxon>Streptophyta</taxon>
        <taxon>Embryophyta</taxon>
        <taxon>Tracheophyta</taxon>
        <taxon>Spermatophyta</taxon>
        <taxon>Magnoliopsida</taxon>
        <taxon>eudicotyledons</taxon>
        <taxon>Gunneridae</taxon>
        <taxon>Pentapetalae</taxon>
        <taxon>rosids</taxon>
        <taxon>malvids</taxon>
        <taxon>Malvales</taxon>
        <taxon>Malvaceae</taxon>
        <taxon>Malvoideae</taxon>
        <taxon>Hibiscus</taxon>
    </lineage>
</organism>
<sequence length="220" mass="25131">MVDDMETSQSLATDSFSYSWLSDRKPSLDGLHESPRESFSSYYGESNRFLIDHNFKFDATAGAPEPVVHADELFTNGFIRPVYIDPSKRDPCNNLDPMDTPRSSAFSSTTETPKERKLHCSFLGKSTKKILRNLFEHLRPLCHKLGCLRKSTRVDDFERRIMWRAKSWNSSRQASPTQIAARTSMATDLCYLENPIYEAVLHCKRSIGKDREVVEMHGGS</sequence>
<evidence type="ECO:0000313" key="2">
    <source>
        <dbReference type="Proteomes" id="UP001472677"/>
    </source>
</evidence>
<evidence type="ECO:0000313" key="1">
    <source>
        <dbReference type="EMBL" id="KAK8521970.1"/>
    </source>
</evidence>
<accession>A0ABR2CQG6</accession>
<name>A0ABR2CQG6_9ROSI</name>
<dbReference type="Proteomes" id="UP001472677">
    <property type="component" value="Unassembled WGS sequence"/>
</dbReference>
<dbReference type="PANTHER" id="PTHR34576">
    <property type="entry name" value="MEMBRANE-ASSOCIATED KINASE REGULATOR 6-RELATED"/>
    <property type="match status" value="1"/>
</dbReference>
<reference evidence="1 2" key="1">
    <citation type="journal article" date="2024" name="G3 (Bethesda)">
        <title>Genome assembly of Hibiscus sabdariffa L. provides insights into metabolisms of medicinal natural products.</title>
        <authorList>
            <person name="Kim T."/>
        </authorList>
    </citation>
    <scope>NUCLEOTIDE SEQUENCE [LARGE SCALE GENOMIC DNA]</scope>
    <source>
        <strain evidence="1">TK-2024</strain>
        <tissue evidence="1">Old leaves</tissue>
    </source>
</reference>
<dbReference type="PANTHER" id="PTHR34576:SF14">
    <property type="entry name" value="MEMBRANE-ASSOCIATED KINASE REGULATOR 6"/>
    <property type="match status" value="1"/>
</dbReference>
<evidence type="ECO:0008006" key="3">
    <source>
        <dbReference type="Google" id="ProtNLM"/>
    </source>
</evidence>
<keyword evidence="2" id="KW-1185">Reference proteome</keyword>
<dbReference type="EMBL" id="JBBPBM010000046">
    <property type="protein sequence ID" value="KAK8521970.1"/>
    <property type="molecule type" value="Genomic_DNA"/>
</dbReference>
<gene>
    <name evidence="1" type="ORF">V6N12_066540</name>
</gene>